<dbReference type="Proteomes" id="UP001152795">
    <property type="component" value="Unassembled WGS sequence"/>
</dbReference>
<dbReference type="AlphaFoldDB" id="A0A6S7H5D2"/>
<keyword evidence="2" id="KW-1185">Reference proteome</keyword>
<evidence type="ECO:0000313" key="2">
    <source>
        <dbReference type="Proteomes" id="UP001152795"/>
    </source>
</evidence>
<organism evidence="1 2">
    <name type="scientific">Paramuricea clavata</name>
    <name type="common">Red gorgonian</name>
    <name type="synonym">Violescent sea-whip</name>
    <dbReference type="NCBI Taxonomy" id="317549"/>
    <lineage>
        <taxon>Eukaryota</taxon>
        <taxon>Metazoa</taxon>
        <taxon>Cnidaria</taxon>
        <taxon>Anthozoa</taxon>
        <taxon>Octocorallia</taxon>
        <taxon>Malacalcyonacea</taxon>
        <taxon>Plexauridae</taxon>
        <taxon>Paramuricea</taxon>
    </lineage>
</organism>
<proteinExistence type="predicted"/>
<comment type="caution">
    <text evidence="1">The sequence shown here is derived from an EMBL/GenBank/DDBJ whole genome shotgun (WGS) entry which is preliminary data.</text>
</comment>
<protein>
    <submittedName>
        <fullName evidence="1">Uncharacterized protein</fullName>
    </submittedName>
</protein>
<gene>
    <name evidence="1" type="ORF">PACLA_8A060757</name>
</gene>
<reference evidence="1" key="1">
    <citation type="submission" date="2020-04" db="EMBL/GenBank/DDBJ databases">
        <authorList>
            <person name="Alioto T."/>
            <person name="Alioto T."/>
            <person name="Gomez Garrido J."/>
        </authorList>
    </citation>
    <scope>NUCLEOTIDE SEQUENCE</scope>
    <source>
        <strain evidence="1">A484AB</strain>
    </source>
</reference>
<dbReference type="OrthoDB" id="6625814at2759"/>
<accession>A0A6S7H5D2</accession>
<evidence type="ECO:0000313" key="1">
    <source>
        <dbReference type="EMBL" id="CAB3991770.1"/>
    </source>
</evidence>
<sequence>MRTFQAKDDDLVMVHQKIACDLQLSNISEEYRDAVRLLGSKSLSLLEKVEMLAQAQSDYGTLAIFFARIAACTPHSADVERLISLYINQLKTSDRFCLTNETVSHYLYVNLNMPVLAEFNPRPAVEYWWKQRSRRSVEPTKAKEQEWFLKTFSVASEKMKEKRKNVKTQGQLQRKF</sequence>
<dbReference type="EMBL" id="CACRXK020001913">
    <property type="protein sequence ID" value="CAB3991770.1"/>
    <property type="molecule type" value="Genomic_DNA"/>
</dbReference>
<name>A0A6S7H5D2_PARCT</name>